<accession>A0ABS4WS14</accession>
<keyword evidence="8" id="KW-0966">Cell projection</keyword>
<dbReference type="PANTHER" id="PTHR34982">
    <property type="entry name" value="YOP PROTEINS TRANSLOCATION PROTEIN L"/>
    <property type="match status" value="1"/>
</dbReference>
<evidence type="ECO:0000256" key="6">
    <source>
        <dbReference type="ARBA" id="ARBA00023225"/>
    </source>
</evidence>
<keyword evidence="6" id="KW-1006">Bacterial flagellum protein export</keyword>
<feature type="domain" description="Flagellar assembly protein FliH/Type III secretion system HrpE" evidence="7">
    <location>
        <begin position="75"/>
        <end position="193"/>
    </location>
</feature>
<keyword evidence="8" id="KW-0282">Flagellum</keyword>
<name>A0ABS4WS14_9MICO</name>
<dbReference type="InterPro" id="IPR018035">
    <property type="entry name" value="Flagellar_FliH/T3SS_HrpE"/>
</dbReference>
<dbReference type="RefSeq" id="WP_210098135.1">
    <property type="nucleotide sequence ID" value="NZ_BAAAIO010000003.1"/>
</dbReference>
<sequence>MLDSAFTPLVVPRVGETPIDIRGEADRARTRGYADGFAEGRRLALDEARQQQIAQQQRMHELQELYLHERGSALRAMDAARTALDHRIDEVSTLATERIEDLAVVLASTILGVELSDPARSAAHALRRALAEMPVDRWTRVSFSEQDVRTLEADAPAIEPLRGIDIVASPAVDAGGAIVEIEDGAVDTRITEALARAAAALRGDEESDAGVIV</sequence>
<keyword evidence="5" id="KW-0653">Protein transport</keyword>
<dbReference type="Proteomes" id="UP000703720">
    <property type="component" value="Unassembled WGS sequence"/>
</dbReference>
<comment type="caution">
    <text evidence="8">The sequence shown here is derived from an EMBL/GenBank/DDBJ whole genome shotgun (WGS) entry which is preliminary data.</text>
</comment>
<comment type="function">
    <text evidence="1">Needed for flagellar regrowth and assembly.</text>
</comment>
<gene>
    <name evidence="8" type="ORF">JOF42_002487</name>
</gene>
<dbReference type="EMBL" id="JAGIOA010000001">
    <property type="protein sequence ID" value="MBP2378992.1"/>
    <property type="molecule type" value="Genomic_DNA"/>
</dbReference>
<evidence type="ECO:0000256" key="1">
    <source>
        <dbReference type="ARBA" id="ARBA00003041"/>
    </source>
</evidence>
<evidence type="ECO:0000256" key="2">
    <source>
        <dbReference type="ARBA" id="ARBA00006602"/>
    </source>
</evidence>
<keyword evidence="8" id="KW-0969">Cilium</keyword>
<comment type="similarity">
    <text evidence="2">Belongs to the FliH family.</text>
</comment>
<evidence type="ECO:0000313" key="9">
    <source>
        <dbReference type="Proteomes" id="UP000703720"/>
    </source>
</evidence>
<reference evidence="8 9" key="1">
    <citation type="submission" date="2021-03" db="EMBL/GenBank/DDBJ databases">
        <title>Sequencing the genomes of 1000 actinobacteria strains.</title>
        <authorList>
            <person name="Klenk H.-P."/>
        </authorList>
    </citation>
    <scope>NUCLEOTIDE SEQUENCE [LARGE SCALE GENOMIC DNA]</scope>
    <source>
        <strain evidence="8 9">DSM 13468</strain>
    </source>
</reference>
<keyword evidence="4" id="KW-1005">Bacterial flagellum biogenesis</keyword>
<evidence type="ECO:0000259" key="7">
    <source>
        <dbReference type="Pfam" id="PF02108"/>
    </source>
</evidence>
<dbReference type="InterPro" id="IPR051472">
    <property type="entry name" value="T3SS_Stator/FliH"/>
</dbReference>
<evidence type="ECO:0000256" key="4">
    <source>
        <dbReference type="ARBA" id="ARBA00022795"/>
    </source>
</evidence>
<keyword evidence="3" id="KW-0813">Transport</keyword>
<evidence type="ECO:0000313" key="8">
    <source>
        <dbReference type="EMBL" id="MBP2378992.1"/>
    </source>
</evidence>
<protein>
    <submittedName>
        <fullName evidence="8">Flagellar assembly protein FliH</fullName>
    </submittedName>
</protein>
<proteinExistence type="inferred from homology"/>
<evidence type="ECO:0000256" key="5">
    <source>
        <dbReference type="ARBA" id="ARBA00022927"/>
    </source>
</evidence>
<evidence type="ECO:0000256" key="3">
    <source>
        <dbReference type="ARBA" id="ARBA00022448"/>
    </source>
</evidence>
<organism evidence="8 9">
    <name type="scientific">Microbacterium phyllosphaerae</name>
    <dbReference type="NCBI Taxonomy" id="124798"/>
    <lineage>
        <taxon>Bacteria</taxon>
        <taxon>Bacillati</taxon>
        <taxon>Actinomycetota</taxon>
        <taxon>Actinomycetes</taxon>
        <taxon>Micrococcales</taxon>
        <taxon>Microbacteriaceae</taxon>
        <taxon>Microbacterium</taxon>
    </lineage>
</organism>
<dbReference type="Pfam" id="PF02108">
    <property type="entry name" value="FliH"/>
    <property type="match status" value="1"/>
</dbReference>
<dbReference type="PANTHER" id="PTHR34982:SF1">
    <property type="entry name" value="FLAGELLAR ASSEMBLY PROTEIN FLIH"/>
    <property type="match status" value="1"/>
</dbReference>
<keyword evidence="9" id="KW-1185">Reference proteome</keyword>